<accession>A0AA38M9S0</accession>
<dbReference type="EMBL" id="JALNTZ010000006">
    <property type="protein sequence ID" value="KAJ3647887.1"/>
    <property type="molecule type" value="Genomic_DNA"/>
</dbReference>
<evidence type="ECO:0000256" key="4">
    <source>
        <dbReference type="ARBA" id="ARBA00022723"/>
    </source>
</evidence>
<dbReference type="GO" id="GO:0020037">
    <property type="term" value="F:heme binding"/>
    <property type="evidence" value="ECO:0007669"/>
    <property type="project" value="InterPro"/>
</dbReference>
<proteinExistence type="inferred from homology"/>
<organism evidence="9 10">
    <name type="scientific">Zophobas morio</name>
    <dbReference type="NCBI Taxonomy" id="2755281"/>
    <lineage>
        <taxon>Eukaryota</taxon>
        <taxon>Metazoa</taxon>
        <taxon>Ecdysozoa</taxon>
        <taxon>Arthropoda</taxon>
        <taxon>Hexapoda</taxon>
        <taxon>Insecta</taxon>
        <taxon>Pterygota</taxon>
        <taxon>Neoptera</taxon>
        <taxon>Endopterygota</taxon>
        <taxon>Coleoptera</taxon>
        <taxon>Polyphaga</taxon>
        <taxon>Cucujiformia</taxon>
        <taxon>Tenebrionidae</taxon>
        <taxon>Zophobas</taxon>
    </lineage>
</organism>
<dbReference type="Gene3D" id="1.10.630.10">
    <property type="entry name" value="Cytochrome P450"/>
    <property type="match status" value="1"/>
</dbReference>
<comment type="cofactor">
    <cofactor evidence="1">
        <name>heme</name>
        <dbReference type="ChEBI" id="CHEBI:30413"/>
    </cofactor>
</comment>
<evidence type="ECO:0000313" key="9">
    <source>
        <dbReference type="EMBL" id="KAJ3647887.1"/>
    </source>
</evidence>
<keyword evidence="7" id="KW-0503">Monooxygenase</keyword>
<dbReference type="InterPro" id="IPR050196">
    <property type="entry name" value="Cytochrome_P450_Monoox"/>
</dbReference>
<dbReference type="SUPFAM" id="SSF48264">
    <property type="entry name" value="Cytochrome P450"/>
    <property type="match status" value="1"/>
</dbReference>
<dbReference type="AlphaFoldDB" id="A0AA38M9S0"/>
<evidence type="ECO:0000256" key="1">
    <source>
        <dbReference type="ARBA" id="ARBA00001971"/>
    </source>
</evidence>
<gene>
    <name evidence="9" type="ORF">Zmor_019736</name>
</gene>
<comment type="similarity">
    <text evidence="2">Belongs to the cytochrome P450 family.</text>
</comment>
<comment type="caution">
    <text evidence="9">The sequence shown here is derived from an EMBL/GenBank/DDBJ whole genome shotgun (WGS) entry which is preliminary data.</text>
</comment>
<dbReference type="GO" id="GO:0005506">
    <property type="term" value="F:iron ion binding"/>
    <property type="evidence" value="ECO:0007669"/>
    <property type="project" value="InterPro"/>
</dbReference>
<evidence type="ECO:0000313" key="10">
    <source>
        <dbReference type="Proteomes" id="UP001168821"/>
    </source>
</evidence>
<keyword evidence="8" id="KW-0175">Coiled coil</keyword>
<evidence type="ECO:0000256" key="7">
    <source>
        <dbReference type="ARBA" id="ARBA00023033"/>
    </source>
</evidence>
<sequence>MGVEVNAMKDSNSEYVRAVYGILDIMLYRMFHPYLHPDFIFKLSSRGRQQKKYLSILHGFTRKVIQERKEKLTSGENVMQELSEEDKLLGKKKRLAFLDLLLQANEKSENRLADEELREEVDTFMFAGHDTSTVTVSWTLLTLSNHPEYQEKVHQELDEIFQGEDRPITPQDVLKMQFLDKVIKESQRVIPVVPTIARQLDHDEGLQIDETVNKRLIGVCTSGVHGHVDEW</sequence>
<evidence type="ECO:0000256" key="6">
    <source>
        <dbReference type="ARBA" id="ARBA00023004"/>
    </source>
</evidence>
<dbReference type="GO" id="GO:0004497">
    <property type="term" value="F:monooxygenase activity"/>
    <property type="evidence" value="ECO:0007669"/>
    <property type="project" value="UniProtKB-KW"/>
</dbReference>
<name>A0AA38M9S0_9CUCU</name>
<dbReference type="PANTHER" id="PTHR24291">
    <property type="entry name" value="CYTOCHROME P450 FAMILY 4"/>
    <property type="match status" value="1"/>
</dbReference>
<dbReference type="GO" id="GO:0016705">
    <property type="term" value="F:oxidoreductase activity, acting on paired donors, with incorporation or reduction of molecular oxygen"/>
    <property type="evidence" value="ECO:0007669"/>
    <property type="project" value="InterPro"/>
</dbReference>
<dbReference type="PANTHER" id="PTHR24291:SF209">
    <property type="entry name" value="CYTOCHROME P450-LIKE PROTEIN"/>
    <property type="match status" value="1"/>
</dbReference>
<keyword evidence="6" id="KW-0408">Iron</keyword>
<evidence type="ECO:0000256" key="5">
    <source>
        <dbReference type="ARBA" id="ARBA00023002"/>
    </source>
</evidence>
<evidence type="ECO:0008006" key="11">
    <source>
        <dbReference type="Google" id="ProtNLM"/>
    </source>
</evidence>
<keyword evidence="3" id="KW-0349">Heme</keyword>
<dbReference type="Pfam" id="PF00067">
    <property type="entry name" value="p450"/>
    <property type="match status" value="1"/>
</dbReference>
<evidence type="ECO:0000256" key="2">
    <source>
        <dbReference type="ARBA" id="ARBA00010617"/>
    </source>
</evidence>
<dbReference type="PRINTS" id="PR00385">
    <property type="entry name" value="P450"/>
</dbReference>
<keyword evidence="10" id="KW-1185">Reference proteome</keyword>
<reference evidence="9" key="1">
    <citation type="journal article" date="2023" name="G3 (Bethesda)">
        <title>Whole genome assemblies of Zophobas morio and Tenebrio molitor.</title>
        <authorList>
            <person name="Kaur S."/>
            <person name="Stinson S.A."/>
            <person name="diCenzo G.C."/>
        </authorList>
    </citation>
    <scope>NUCLEOTIDE SEQUENCE</scope>
    <source>
        <strain evidence="9">QUZm001</strain>
    </source>
</reference>
<dbReference type="Proteomes" id="UP001168821">
    <property type="component" value="Unassembled WGS sequence"/>
</dbReference>
<evidence type="ECO:0000256" key="3">
    <source>
        <dbReference type="ARBA" id="ARBA00022617"/>
    </source>
</evidence>
<dbReference type="InterPro" id="IPR036396">
    <property type="entry name" value="Cyt_P450_sf"/>
</dbReference>
<dbReference type="PRINTS" id="PR00463">
    <property type="entry name" value="EP450I"/>
</dbReference>
<keyword evidence="4" id="KW-0479">Metal-binding</keyword>
<protein>
    <recommendedName>
        <fullName evidence="11">Cytochrome P450 4C1</fullName>
    </recommendedName>
</protein>
<dbReference type="InterPro" id="IPR001128">
    <property type="entry name" value="Cyt_P450"/>
</dbReference>
<feature type="coiled-coil region" evidence="8">
    <location>
        <begin position="65"/>
        <end position="118"/>
    </location>
</feature>
<evidence type="ECO:0000256" key="8">
    <source>
        <dbReference type="SAM" id="Coils"/>
    </source>
</evidence>
<dbReference type="InterPro" id="IPR002401">
    <property type="entry name" value="Cyt_P450_E_grp-I"/>
</dbReference>
<keyword evidence="5" id="KW-0560">Oxidoreductase</keyword>